<evidence type="ECO:0000256" key="4">
    <source>
        <dbReference type="SAM" id="Phobius"/>
    </source>
</evidence>
<evidence type="ECO:0000313" key="6">
    <source>
        <dbReference type="EMBL" id="UUX49796.1"/>
    </source>
</evidence>
<feature type="transmembrane region" description="Helical" evidence="4">
    <location>
        <begin position="352"/>
        <end position="370"/>
    </location>
</feature>
<dbReference type="Proteomes" id="UP001060336">
    <property type="component" value="Chromosome"/>
</dbReference>
<feature type="transmembrane region" description="Helical" evidence="4">
    <location>
        <begin position="288"/>
        <end position="309"/>
    </location>
</feature>
<accession>A0A9J7ATZ9</accession>
<feature type="transmembrane region" description="Helical" evidence="4">
    <location>
        <begin position="53"/>
        <end position="79"/>
    </location>
</feature>
<dbReference type="PANTHER" id="PTHR23527">
    <property type="entry name" value="BLL3282 PROTEIN"/>
    <property type="match status" value="1"/>
</dbReference>
<dbReference type="RefSeq" id="WP_257768658.1">
    <property type="nucleotide sequence ID" value="NZ_CP102480.1"/>
</dbReference>
<evidence type="ECO:0000256" key="1">
    <source>
        <dbReference type="ARBA" id="ARBA00022692"/>
    </source>
</evidence>
<name>A0A9J7ATZ9_9PROT</name>
<dbReference type="Gene3D" id="1.20.1250.20">
    <property type="entry name" value="MFS general substrate transporter like domains"/>
    <property type="match status" value="2"/>
</dbReference>
<dbReference type="InterPro" id="IPR052952">
    <property type="entry name" value="MFS-Transporter"/>
</dbReference>
<evidence type="ECO:0000256" key="3">
    <source>
        <dbReference type="ARBA" id="ARBA00023136"/>
    </source>
</evidence>
<dbReference type="PANTHER" id="PTHR23527:SF1">
    <property type="entry name" value="BLL3282 PROTEIN"/>
    <property type="match status" value="1"/>
</dbReference>
<keyword evidence="1 4" id="KW-0812">Transmembrane</keyword>
<organism evidence="6 7">
    <name type="scientific">Nisaea acidiphila</name>
    <dbReference type="NCBI Taxonomy" id="1862145"/>
    <lineage>
        <taxon>Bacteria</taxon>
        <taxon>Pseudomonadati</taxon>
        <taxon>Pseudomonadota</taxon>
        <taxon>Alphaproteobacteria</taxon>
        <taxon>Rhodospirillales</taxon>
        <taxon>Thalassobaculaceae</taxon>
        <taxon>Nisaea</taxon>
    </lineage>
</organism>
<keyword evidence="7" id="KW-1185">Reference proteome</keyword>
<dbReference type="Pfam" id="PF07690">
    <property type="entry name" value="MFS_1"/>
    <property type="match status" value="1"/>
</dbReference>
<sequence>MTAHPDAARAVPPLRDTVTVVAFMIWVQLTGSMASLWLPAIAPEVASALGVDAALIGLQVVAVYLGGMVTSLFAGGLVARLGAWRVSQVSLGLFAFAHFVIASGSLTLIALGSFVIGFGYGLINPPAAHLLSKVVTPKNRNLVFSIRFTGVPLGGIAASTFAPALTLVEGWRASMAATIAVSLALLLVMQVFRARWDADRSRAAPLFRSPMADIRDAWRLPAIRWMCFTGLFLAAIQLSLNAFAVTFLVEETGYTLVAAGLALTAVQVAGVVGRIAWGVLADRIRNGFAALVINALLTAGSALATVFVAPEWPLGLVYLLFFVFGFTAMGWNGVFASTVVEHSPEGRAGNMTGAALFFTFSGVIVGPAIFTLGHQLTGSYSGSFLITALLALAGTATVLLAARGARISEMN</sequence>
<dbReference type="KEGG" id="naci:NUH88_20680"/>
<feature type="domain" description="Major facilitator superfamily (MFS) profile" evidence="5">
    <location>
        <begin position="18"/>
        <end position="406"/>
    </location>
</feature>
<dbReference type="InterPro" id="IPR036259">
    <property type="entry name" value="MFS_trans_sf"/>
</dbReference>
<gene>
    <name evidence="6" type="ORF">NUH88_20680</name>
</gene>
<keyword evidence="3 4" id="KW-0472">Membrane</keyword>
<feature type="transmembrane region" description="Helical" evidence="4">
    <location>
        <begin position="315"/>
        <end position="340"/>
    </location>
</feature>
<dbReference type="GO" id="GO:0022857">
    <property type="term" value="F:transmembrane transporter activity"/>
    <property type="evidence" value="ECO:0007669"/>
    <property type="project" value="InterPro"/>
</dbReference>
<feature type="transmembrane region" description="Helical" evidence="4">
    <location>
        <begin position="171"/>
        <end position="192"/>
    </location>
</feature>
<dbReference type="AlphaFoldDB" id="A0A9J7ATZ9"/>
<feature type="transmembrane region" description="Helical" evidence="4">
    <location>
        <begin position="225"/>
        <end position="248"/>
    </location>
</feature>
<feature type="transmembrane region" description="Helical" evidence="4">
    <location>
        <begin position="382"/>
        <end position="402"/>
    </location>
</feature>
<proteinExistence type="predicted"/>
<evidence type="ECO:0000259" key="5">
    <source>
        <dbReference type="PROSITE" id="PS50850"/>
    </source>
</evidence>
<evidence type="ECO:0000313" key="7">
    <source>
        <dbReference type="Proteomes" id="UP001060336"/>
    </source>
</evidence>
<dbReference type="InterPro" id="IPR020846">
    <property type="entry name" value="MFS_dom"/>
</dbReference>
<keyword evidence="2 4" id="KW-1133">Transmembrane helix</keyword>
<reference evidence="6" key="1">
    <citation type="submission" date="2022-08" db="EMBL/GenBank/DDBJ databases">
        <title>Nisaea acidiphila sp. nov., isolated from a marine algal debris and emended description of the genus Nisaea Urios et al. 2008.</title>
        <authorList>
            <person name="Kwon K."/>
        </authorList>
    </citation>
    <scope>NUCLEOTIDE SEQUENCE</scope>
    <source>
        <strain evidence="6">MEBiC11861</strain>
    </source>
</reference>
<dbReference type="SUPFAM" id="SSF103473">
    <property type="entry name" value="MFS general substrate transporter"/>
    <property type="match status" value="1"/>
</dbReference>
<protein>
    <submittedName>
        <fullName evidence="6">MFS transporter</fullName>
    </submittedName>
</protein>
<evidence type="ECO:0000256" key="2">
    <source>
        <dbReference type="ARBA" id="ARBA00022989"/>
    </source>
</evidence>
<feature type="transmembrane region" description="Helical" evidence="4">
    <location>
        <begin position="144"/>
        <end position="165"/>
    </location>
</feature>
<feature type="transmembrane region" description="Helical" evidence="4">
    <location>
        <begin position="20"/>
        <end position="41"/>
    </location>
</feature>
<dbReference type="InterPro" id="IPR011701">
    <property type="entry name" value="MFS"/>
</dbReference>
<feature type="transmembrane region" description="Helical" evidence="4">
    <location>
        <begin position="254"/>
        <end position="276"/>
    </location>
</feature>
<dbReference type="PROSITE" id="PS50850">
    <property type="entry name" value="MFS"/>
    <property type="match status" value="1"/>
</dbReference>
<feature type="transmembrane region" description="Helical" evidence="4">
    <location>
        <begin position="91"/>
        <end position="123"/>
    </location>
</feature>
<dbReference type="EMBL" id="CP102480">
    <property type="protein sequence ID" value="UUX49796.1"/>
    <property type="molecule type" value="Genomic_DNA"/>
</dbReference>